<comment type="pathway">
    <text evidence="3 9 11">Amino-acid biosynthesis; L-histidine biosynthesis; L-histidine from 5-phospho-alpha-D-ribose 1-diphosphate: step 4/9.</text>
</comment>
<feature type="active site" description="Proton donor" evidence="9">
    <location>
        <position position="131"/>
    </location>
</feature>
<evidence type="ECO:0000256" key="3">
    <source>
        <dbReference type="ARBA" id="ARBA00005133"/>
    </source>
</evidence>
<dbReference type="KEGG" id="ddb:E7747_11455"/>
<dbReference type="PANTHER" id="PTHR43090:SF2">
    <property type="entry name" value="1-(5-PHOSPHORIBOSYL)-5-[(5-PHOSPHORIBOSYLAMINO)METHYLIDENEAMINO] IMIDAZOLE-4-CARBOXAMIDE ISOMERASE"/>
    <property type="match status" value="1"/>
</dbReference>
<dbReference type="InterPro" id="IPR011060">
    <property type="entry name" value="RibuloseP-bd_barrel"/>
</dbReference>
<dbReference type="AlphaFoldDB" id="A0A4V1D3F7"/>
<organism evidence="12 13">
    <name type="scientific">Duncaniella dubosii</name>
    <dbReference type="NCBI Taxonomy" id="2518971"/>
    <lineage>
        <taxon>Bacteria</taxon>
        <taxon>Pseudomonadati</taxon>
        <taxon>Bacteroidota</taxon>
        <taxon>Bacteroidia</taxon>
        <taxon>Bacteroidales</taxon>
        <taxon>Muribaculaceae</taxon>
        <taxon>Duncaniella</taxon>
    </lineage>
</organism>
<evidence type="ECO:0000256" key="10">
    <source>
        <dbReference type="RuleBase" id="RU003657"/>
    </source>
</evidence>
<evidence type="ECO:0000313" key="12">
    <source>
        <dbReference type="EMBL" id="QCD42848.1"/>
    </source>
</evidence>
<evidence type="ECO:0000256" key="5">
    <source>
        <dbReference type="ARBA" id="ARBA00022490"/>
    </source>
</evidence>
<keyword evidence="8 9" id="KW-0413">Isomerase</keyword>
<dbReference type="FunFam" id="3.20.20.70:FF:000009">
    <property type="entry name" value="1-(5-phosphoribosyl)-5-[(5-phosphoribosylamino)methylideneamino] imidazole-4-carboxamide isomerase"/>
    <property type="match status" value="1"/>
</dbReference>
<feature type="active site" description="Proton acceptor" evidence="9">
    <location>
        <position position="9"/>
    </location>
</feature>
<keyword evidence="13" id="KW-1185">Reference proteome</keyword>
<dbReference type="InterPro" id="IPR006062">
    <property type="entry name" value="His_biosynth"/>
</dbReference>
<dbReference type="UniPathway" id="UPA00031">
    <property type="reaction ID" value="UER00009"/>
</dbReference>
<evidence type="ECO:0000256" key="6">
    <source>
        <dbReference type="ARBA" id="ARBA00022605"/>
    </source>
</evidence>
<sequence length="240" mass="26441">MIEVIPAIDLIDGKCVRLSQGDYDRCTDYGASPVDMAKLFLDNGLTRIHLVDLDGAKASAPRNLRTLEQIARLDGVEVEWGGGIKTDRSLKDVFNAGGTYAIIGSVAARQPELMARWLDEHGGERLVLGADVRDGRVAVSGWMEETSDTIDDLIRRFRPHGLTQAICTDISKDGMLEGPAYGLYERLDREFPDVIFTVSGGVSSIDDIIRLDALGMKRVITGKALYENRISLADLRRFVD</sequence>
<keyword evidence="7 9" id="KW-0368">Histidine biosynthesis</keyword>
<accession>A0A4V1D3F7</accession>
<dbReference type="InterPro" id="IPR013785">
    <property type="entry name" value="Aldolase_TIM"/>
</dbReference>
<evidence type="ECO:0000256" key="8">
    <source>
        <dbReference type="ARBA" id="ARBA00023235"/>
    </source>
</evidence>
<reference evidence="13" key="1">
    <citation type="submission" date="2019-02" db="EMBL/GenBank/DDBJ databases">
        <title>Isolation and identification of novel species under the genus Muribaculum.</title>
        <authorList>
            <person name="Miyake S."/>
            <person name="Ding Y."/>
            <person name="Low A."/>
            <person name="Soh M."/>
            <person name="Seedorf H."/>
        </authorList>
    </citation>
    <scope>NUCLEOTIDE SEQUENCE [LARGE SCALE GENOMIC DNA]</scope>
    <source>
        <strain evidence="13">H5</strain>
    </source>
</reference>
<keyword evidence="5 9" id="KW-0963">Cytoplasm</keyword>
<proteinExistence type="inferred from homology"/>
<dbReference type="InterPro" id="IPR044524">
    <property type="entry name" value="Isoase_HisA-like"/>
</dbReference>
<name>A0A4V1D3F7_9BACT</name>
<evidence type="ECO:0000256" key="7">
    <source>
        <dbReference type="ARBA" id="ARBA00023102"/>
    </source>
</evidence>
<dbReference type="Pfam" id="PF00977">
    <property type="entry name" value="His_biosynth"/>
    <property type="match status" value="1"/>
</dbReference>
<dbReference type="SUPFAM" id="SSF51366">
    <property type="entry name" value="Ribulose-phoshate binding barrel"/>
    <property type="match status" value="1"/>
</dbReference>
<dbReference type="GO" id="GO:0003949">
    <property type="term" value="F:1-(5-phosphoribosyl)-5-[(5-phosphoribosylamino)methylideneamino]imidazole-4-carboxamide isomerase activity"/>
    <property type="evidence" value="ECO:0007669"/>
    <property type="project" value="UniProtKB-UniRule"/>
</dbReference>
<comment type="catalytic activity">
    <reaction evidence="1 9 11">
        <text>1-(5-phospho-beta-D-ribosyl)-5-[(5-phospho-beta-D-ribosylamino)methylideneamino]imidazole-4-carboxamide = 5-[(5-phospho-1-deoxy-D-ribulos-1-ylimino)methylamino]-1-(5-phospho-beta-D-ribosyl)imidazole-4-carboxamide</text>
        <dbReference type="Rhea" id="RHEA:15469"/>
        <dbReference type="ChEBI" id="CHEBI:58435"/>
        <dbReference type="ChEBI" id="CHEBI:58525"/>
        <dbReference type="EC" id="5.3.1.16"/>
    </reaction>
</comment>
<dbReference type="HAMAP" id="MF_01014">
    <property type="entry name" value="HisA"/>
    <property type="match status" value="1"/>
</dbReference>
<dbReference type="EMBL" id="CP039396">
    <property type="protein sequence ID" value="QCD42848.1"/>
    <property type="molecule type" value="Genomic_DNA"/>
</dbReference>
<dbReference type="InterPro" id="IPR006063">
    <property type="entry name" value="HisA_bact_arch"/>
</dbReference>
<dbReference type="RefSeq" id="WP_136416061.1">
    <property type="nucleotide sequence ID" value="NZ_CP039396.1"/>
</dbReference>
<comment type="similarity">
    <text evidence="4 9 10">Belongs to the HisA/HisF family.</text>
</comment>
<dbReference type="PANTHER" id="PTHR43090">
    <property type="entry name" value="1-(5-PHOSPHORIBOSYL)-5-[(5-PHOSPHORIBOSYLAMINO)METHYLIDENEAMINO] IMIDAZOLE-4-CARBOXAMIDE ISOMERASE"/>
    <property type="match status" value="1"/>
</dbReference>
<dbReference type="GO" id="GO:0000162">
    <property type="term" value="P:L-tryptophan biosynthetic process"/>
    <property type="evidence" value="ECO:0007669"/>
    <property type="project" value="TreeGrafter"/>
</dbReference>
<dbReference type="GO" id="GO:0005737">
    <property type="term" value="C:cytoplasm"/>
    <property type="evidence" value="ECO:0007669"/>
    <property type="project" value="UniProtKB-SubCell"/>
</dbReference>
<keyword evidence="6 9" id="KW-0028">Amino-acid biosynthesis</keyword>
<dbReference type="GO" id="GO:0000105">
    <property type="term" value="P:L-histidine biosynthetic process"/>
    <property type="evidence" value="ECO:0007669"/>
    <property type="project" value="UniProtKB-UniRule"/>
</dbReference>
<evidence type="ECO:0000256" key="1">
    <source>
        <dbReference type="ARBA" id="ARBA00000901"/>
    </source>
</evidence>
<evidence type="ECO:0000256" key="11">
    <source>
        <dbReference type="RuleBase" id="RU003658"/>
    </source>
</evidence>
<comment type="subcellular location">
    <subcellularLocation>
        <location evidence="2 9 11">Cytoplasm</location>
    </subcellularLocation>
</comment>
<evidence type="ECO:0000313" key="13">
    <source>
        <dbReference type="Proteomes" id="UP000297149"/>
    </source>
</evidence>
<dbReference type="Proteomes" id="UP000297149">
    <property type="component" value="Chromosome"/>
</dbReference>
<evidence type="ECO:0000256" key="2">
    <source>
        <dbReference type="ARBA" id="ARBA00004496"/>
    </source>
</evidence>
<protein>
    <recommendedName>
        <fullName evidence="9 11">1-(5-phosphoribosyl)-5-[(5-phosphoribosylamino)methylideneamino] imidazole-4-carboxamide isomerase</fullName>
        <ecNumber evidence="9 11">5.3.1.16</ecNumber>
    </recommendedName>
    <alternativeName>
        <fullName evidence="9">Phosphoribosylformimino-5-aminoimidazole carboxamide ribotide isomerase</fullName>
    </alternativeName>
</protein>
<evidence type="ECO:0000256" key="9">
    <source>
        <dbReference type="HAMAP-Rule" id="MF_01014"/>
    </source>
</evidence>
<gene>
    <name evidence="9 12" type="primary">hisA</name>
    <name evidence="12" type="ORF">E7747_11455</name>
</gene>
<evidence type="ECO:0000256" key="4">
    <source>
        <dbReference type="ARBA" id="ARBA00009667"/>
    </source>
</evidence>
<dbReference type="NCBIfam" id="TIGR00007">
    <property type="entry name" value="1-(5-phosphoribosyl)-5-[(5-phosphoribosylamino)methylideneamino]imidazole-4-carboxamide isomerase"/>
    <property type="match status" value="1"/>
</dbReference>
<dbReference type="CDD" id="cd04732">
    <property type="entry name" value="HisA"/>
    <property type="match status" value="1"/>
</dbReference>
<dbReference type="Gene3D" id="3.20.20.70">
    <property type="entry name" value="Aldolase class I"/>
    <property type="match status" value="1"/>
</dbReference>
<dbReference type="EC" id="5.3.1.16" evidence="9 11"/>
<dbReference type="InterPro" id="IPR023016">
    <property type="entry name" value="HisA/PriA"/>
</dbReference>